<evidence type="ECO:0008006" key="3">
    <source>
        <dbReference type="Google" id="ProtNLM"/>
    </source>
</evidence>
<name>A0A2T7FWF5_9RHOB</name>
<gene>
    <name evidence="1" type="ORF">DC363_08160</name>
</gene>
<sequence>MIPYDRLLKDGRVLRARATGIDATGVTLDDGQRAEADFIVVATGSSNATPFKPEGSDIEGLR</sequence>
<proteinExistence type="predicted"/>
<evidence type="ECO:0000313" key="2">
    <source>
        <dbReference type="Proteomes" id="UP000244817"/>
    </source>
</evidence>
<dbReference type="SUPFAM" id="SSF51905">
    <property type="entry name" value="FAD/NAD(P)-binding domain"/>
    <property type="match status" value="1"/>
</dbReference>
<protein>
    <recommendedName>
        <fullName evidence="3">FAD/NAD(P)-binding domain-containing protein</fullName>
    </recommendedName>
</protein>
<dbReference type="Proteomes" id="UP000244817">
    <property type="component" value="Unassembled WGS sequence"/>
</dbReference>
<evidence type="ECO:0000313" key="1">
    <source>
        <dbReference type="EMBL" id="PVA06506.1"/>
    </source>
</evidence>
<dbReference type="OrthoDB" id="9781621at2"/>
<dbReference type="RefSeq" id="WP_108640667.1">
    <property type="nucleotide sequence ID" value="NZ_QCYG01000005.1"/>
</dbReference>
<accession>A0A2T7FWF5</accession>
<comment type="caution">
    <text evidence="1">The sequence shown here is derived from an EMBL/GenBank/DDBJ whole genome shotgun (WGS) entry which is preliminary data.</text>
</comment>
<dbReference type="AlphaFoldDB" id="A0A2T7FWF5"/>
<keyword evidence="2" id="KW-1185">Reference proteome</keyword>
<reference evidence="1 2" key="1">
    <citation type="submission" date="2018-04" db="EMBL/GenBank/DDBJ databases">
        <title>Pelagivirga bohaiensis gen. nov., sp. nov., a bacterium isolated from the Bohai Sea.</title>
        <authorList>
            <person name="Ji X."/>
        </authorList>
    </citation>
    <scope>NUCLEOTIDE SEQUENCE [LARGE SCALE GENOMIC DNA]</scope>
    <source>
        <strain evidence="1 2">BH-SD16</strain>
    </source>
</reference>
<dbReference type="EMBL" id="QCYG01000005">
    <property type="protein sequence ID" value="PVA06506.1"/>
    <property type="molecule type" value="Genomic_DNA"/>
</dbReference>
<dbReference type="InterPro" id="IPR036188">
    <property type="entry name" value="FAD/NAD-bd_sf"/>
</dbReference>
<organism evidence="1 2">
    <name type="scientific">Thalassorhabdomicrobium marinisediminis</name>
    <dbReference type="NCBI Taxonomy" id="2170577"/>
    <lineage>
        <taxon>Bacteria</taxon>
        <taxon>Pseudomonadati</taxon>
        <taxon>Pseudomonadota</taxon>
        <taxon>Alphaproteobacteria</taxon>
        <taxon>Rhodobacterales</taxon>
        <taxon>Paracoccaceae</taxon>
        <taxon>Thalassorhabdomicrobium</taxon>
    </lineage>
</organism>
<dbReference type="Gene3D" id="3.50.50.60">
    <property type="entry name" value="FAD/NAD(P)-binding domain"/>
    <property type="match status" value="1"/>
</dbReference>